<comment type="caution">
    <text evidence="1">The sequence shown here is derived from an EMBL/GenBank/DDBJ whole genome shotgun (WGS) entry which is preliminary data.</text>
</comment>
<dbReference type="EMBL" id="MEIA01000139">
    <property type="protein sequence ID" value="OJF13687.1"/>
    <property type="molecule type" value="Genomic_DNA"/>
</dbReference>
<dbReference type="AlphaFoldDB" id="A0A1K0FLG4"/>
<gene>
    <name evidence="1" type="ORF">BG844_13890</name>
</gene>
<dbReference type="Proteomes" id="UP000182486">
    <property type="component" value="Unassembled WGS sequence"/>
</dbReference>
<proteinExistence type="predicted"/>
<protein>
    <submittedName>
        <fullName evidence="1">Uncharacterized protein</fullName>
    </submittedName>
</protein>
<dbReference type="RefSeq" id="WP_071805748.1">
    <property type="nucleotide sequence ID" value="NZ_MEIA01000139.1"/>
</dbReference>
<sequence length="78" mass="8000">MNLLGDDAFQVAHEAAHALRRSGPAGLEAQRDVIAADRAAAQAAGMGAHDQRSAAASHAEEALALAEVRSDERVGAAR</sequence>
<evidence type="ECO:0000313" key="2">
    <source>
        <dbReference type="Proteomes" id="UP000182486"/>
    </source>
</evidence>
<accession>A0A1K0FLG4</accession>
<evidence type="ECO:0000313" key="1">
    <source>
        <dbReference type="EMBL" id="OJF13687.1"/>
    </source>
</evidence>
<reference evidence="1 2" key="1">
    <citation type="submission" date="2016-09" db="EMBL/GenBank/DDBJ databases">
        <title>Couchioplanes caeruleus draft genome sequence.</title>
        <authorList>
            <person name="Sheehan J."/>
            <person name="Caffrey P."/>
        </authorList>
    </citation>
    <scope>NUCLEOTIDE SEQUENCE [LARGE SCALE GENOMIC DNA]</scope>
    <source>
        <strain evidence="1 2">DSM 43634</strain>
    </source>
</reference>
<name>A0A1K0FLG4_9ACTN</name>
<organism evidence="1 2">
    <name type="scientific">Couchioplanes caeruleus subsp. caeruleus</name>
    <dbReference type="NCBI Taxonomy" id="56427"/>
    <lineage>
        <taxon>Bacteria</taxon>
        <taxon>Bacillati</taxon>
        <taxon>Actinomycetota</taxon>
        <taxon>Actinomycetes</taxon>
        <taxon>Micromonosporales</taxon>
        <taxon>Micromonosporaceae</taxon>
        <taxon>Couchioplanes</taxon>
    </lineage>
</organism>
<keyword evidence="2" id="KW-1185">Reference proteome</keyword>